<name>A0A2G1WD95_9BACT</name>
<feature type="active site" description="Proton donor" evidence="3">
    <location>
        <position position="396"/>
    </location>
</feature>
<dbReference type="Pfam" id="PF02784">
    <property type="entry name" value="Orn_Arg_deC_N"/>
    <property type="match status" value="1"/>
</dbReference>
<dbReference type="SUPFAM" id="SSF50621">
    <property type="entry name" value="Alanine racemase C-terminal domain-like"/>
    <property type="match status" value="1"/>
</dbReference>
<comment type="cofactor">
    <cofactor evidence="1 3">
        <name>pyridoxal 5'-phosphate</name>
        <dbReference type="ChEBI" id="CHEBI:597326"/>
    </cofactor>
</comment>
<dbReference type="PANTHER" id="PTHR43727">
    <property type="entry name" value="DIAMINOPIMELATE DECARBOXYLASE"/>
    <property type="match status" value="1"/>
</dbReference>
<accession>A0A2G1WD95</accession>
<keyword evidence="2 3" id="KW-0663">Pyridoxal phosphate</keyword>
<organism evidence="5 6">
    <name type="scientific">Rhodopirellula bahusiensis</name>
    <dbReference type="NCBI Taxonomy" id="2014065"/>
    <lineage>
        <taxon>Bacteria</taxon>
        <taxon>Pseudomonadati</taxon>
        <taxon>Planctomycetota</taxon>
        <taxon>Planctomycetia</taxon>
        <taxon>Pirellulales</taxon>
        <taxon>Pirellulaceae</taxon>
        <taxon>Rhodopirellula</taxon>
    </lineage>
</organism>
<keyword evidence="6" id="KW-1185">Reference proteome</keyword>
<gene>
    <name evidence="5" type="ORF">CEE69_03400</name>
</gene>
<evidence type="ECO:0000256" key="3">
    <source>
        <dbReference type="PIRSR" id="PIRSR600183-50"/>
    </source>
</evidence>
<reference evidence="5 6" key="1">
    <citation type="submission" date="2017-06" db="EMBL/GenBank/DDBJ databases">
        <title>Description of Rhodopirellula bahusiensis sp. nov.</title>
        <authorList>
            <person name="Kizina J."/>
            <person name="Harder J."/>
        </authorList>
    </citation>
    <scope>NUCLEOTIDE SEQUENCE [LARGE SCALE GENOMIC DNA]</scope>
    <source>
        <strain evidence="5 6">SWK21</strain>
    </source>
</reference>
<evidence type="ECO:0000256" key="1">
    <source>
        <dbReference type="ARBA" id="ARBA00001933"/>
    </source>
</evidence>
<sequence>MTDLASNPVRVEQLIQLHGSPVNVLTSNPMRATICDLKTVAAEANLPLQIHLARKANKCVEFVRAGIPNSIGFDVASESELRQTLGEFEGSLDEPFEDSILCTAAIKPDGLIRLCVTENVTLVIDNADELATLREVLACIEQPAPVARIAFRLQPCRQKFPALATRFGTPASELVRLAKTVLDDQRIEVVGVHFHVQRSHEQFAPQFTRSLIEDALETVDRLRETGHSIAWLDMGGGFPINYLRDESQWRRFLALAQPDPASNGEFAIDREMTWSQRPLIDVDPAWQPWNAVHWFREVLTPTLVSEITRRELTLKCEPGRALLDGCGMTIAEVQFVKNGSDDELLVGLMMNSSQCRTTRDDFLVDPIVIGKSNSPDPAANDNNDDETTGFFVGGYCTESEVLMQRRFRFPHGISRGDLVLIPNTAAYQMHFAESQAHQMPLAANVFF</sequence>
<evidence type="ECO:0000313" key="5">
    <source>
        <dbReference type="EMBL" id="PHQ36780.1"/>
    </source>
</evidence>
<dbReference type="GO" id="GO:0008836">
    <property type="term" value="F:diaminopimelate decarboxylase activity"/>
    <property type="evidence" value="ECO:0007669"/>
    <property type="project" value="TreeGrafter"/>
</dbReference>
<dbReference type="OrthoDB" id="9802241at2"/>
<dbReference type="PRINTS" id="PR01179">
    <property type="entry name" value="ODADCRBXLASE"/>
</dbReference>
<dbReference type="InterPro" id="IPR022644">
    <property type="entry name" value="De-COase2_N"/>
</dbReference>
<evidence type="ECO:0000259" key="4">
    <source>
        <dbReference type="Pfam" id="PF02784"/>
    </source>
</evidence>
<proteinExistence type="predicted"/>
<feature type="modified residue" description="N6-(pyridoxal phosphate)lysine" evidence="3">
    <location>
        <position position="55"/>
    </location>
</feature>
<dbReference type="InterPro" id="IPR022657">
    <property type="entry name" value="De-COase2_CS"/>
</dbReference>
<feature type="domain" description="Orn/DAP/Arg decarboxylase 2 N-terminal" evidence="4">
    <location>
        <begin position="44"/>
        <end position="248"/>
    </location>
</feature>
<protein>
    <submittedName>
        <fullName evidence="5">Diaminopimelate decarboxylase</fullName>
    </submittedName>
</protein>
<dbReference type="Gene3D" id="3.20.20.10">
    <property type="entry name" value="Alanine racemase"/>
    <property type="match status" value="1"/>
</dbReference>
<dbReference type="InterPro" id="IPR009006">
    <property type="entry name" value="Ala_racemase/Decarboxylase_C"/>
</dbReference>
<dbReference type="Proteomes" id="UP000225740">
    <property type="component" value="Unassembled WGS sequence"/>
</dbReference>
<dbReference type="Gene3D" id="2.40.37.10">
    <property type="entry name" value="Lyase, Ornithine Decarboxylase, Chain A, domain 1"/>
    <property type="match status" value="1"/>
</dbReference>
<dbReference type="PANTHER" id="PTHR43727:SF2">
    <property type="entry name" value="GROUP IV DECARBOXYLASE"/>
    <property type="match status" value="1"/>
</dbReference>
<evidence type="ECO:0000313" key="6">
    <source>
        <dbReference type="Proteomes" id="UP000225740"/>
    </source>
</evidence>
<dbReference type="PROSITE" id="PS00879">
    <property type="entry name" value="ODR_DC_2_2"/>
    <property type="match status" value="1"/>
</dbReference>
<dbReference type="InterPro" id="IPR029066">
    <property type="entry name" value="PLP-binding_barrel"/>
</dbReference>
<dbReference type="InterPro" id="IPR000183">
    <property type="entry name" value="Orn/DAP/Arg_de-COase"/>
</dbReference>
<dbReference type="SUPFAM" id="SSF51419">
    <property type="entry name" value="PLP-binding barrel"/>
    <property type="match status" value="1"/>
</dbReference>
<dbReference type="EMBL" id="NIZW01000002">
    <property type="protein sequence ID" value="PHQ36780.1"/>
    <property type="molecule type" value="Genomic_DNA"/>
</dbReference>
<dbReference type="GO" id="GO:0009089">
    <property type="term" value="P:lysine biosynthetic process via diaminopimelate"/>
    <property type="evidence" value="ECO:0007669"/>
    <property type="project" value="TreeGrafter"/>
</dbReference>
<evidence type="ECO:0000256" key="2">
    <source>
        <dbReference type="ARBA" id="ARBA00022898"/>
    </source>
</evidence>
<comment type="caution">
    <text evidence="5">The sequence shown here is derived from an EMBL/GenBank/DDBJ whole genome shotgun (WGS) entry which is preliminary data.</text>
</comment>
<dbReference type="AlphaFoldDB" id="A0A2G1WD95"/>